<name>A0ABV5RLA3_9ACTN</name>
<evidence type="ECO:0000256" key="2">
    <source>
        <dbReference type="SAM" id="SignalP"/>
    </source>
</evidence>
<feature type="domain" description="SGNH hydrolase-type esterase" evidence="3">
    <location>
        <begin position="238"/>
        <end position="431"/>
    </location>
</feature>
<dbReference type="GO" id="GO:0016787">
    <property type="term" value="F:hydrolase activity"/>
    <property type="evidence" value="ECO:0007669"/>
    <property type="project" value="UniProtKB-KW"/>
</dbReference>
<dbReference type="PANTHER" id="PTHR43784:SF2">
    <property type="entry name" value="GDSL-LIKE LIPASE_ACYLHYDROLASE, PUTATIVE (AFU_ORTHOLOGUE AFUA_2G00820)-RELATED"/>
    <property type="match status" value="1"/>
</dbReference>
<evidence type="ECO:0000313" key="5">
    <source>
        <dbReference type="Proteomes" id="UP001589710"/>
    </source>
</evidence>
<dbReference type="InterPro" id="IPR036514">
    <property type="entry name" value="SGNH_hydro_sf"/>
</dbReference>
<dbReference type="Gene3D" id="3.40.50.1110">
    <property type="entry name" value="SGNH hydrolase"/>
    <property type="match status" value="1"/>
</dbReference>
<comment type="caution">
    <text evidence="4">The sequence shown here is derived from an EMBL/GenBank/DDBJ whole genome shotgun (WGS) entry which is preliminary data.</text>
</comment>
<keyword evidence="4" id="KW-0378">Hydrolase</keyword>
<dbReference type="InterPro" id="IPR013830">
    <property type="entry name" value="SGNH_hydro"/>
</dbReference>
<evidence type="ECO:0000259" key="3">
    <source>
        <dbReference type="Pfam" id="PF13472"/>
    </source>
</evidence>
<feature type="signal peptide" evidence="2">
    <location>
        <begin position="1"/>
        <end position="17"/>
    </location>
</feature>
<feature type="chain" id="PRO_5046240461" evidence="2">
    <location>
        <begin position="18"/>
        <end position="453"/>
    </location>
</feature>
<gene>
    <name evidence="4" type="ORF">ACFFTL_37725</name>
</gene>
<dbReference type="PANTHER" id="PTHR43784">
    <property type="entry name" value="GDSL-LIKE LIPASE/ACYLHYDROLASE, PUTATIVE (AFU_ORTHOLOGUE AFUA_2G00820)-RELATED"/>
    <property type="match status" value="1"/>
</dbReference>
<keyword evidence="5" id="KW-1185">Reference proteome</keyword>
<dbReference type="SUPFAM" id="SSF52266">
    <property type="entry name" value="SGNH hydrolase"/>
    <property type="match status" value="1"/>
</dbReference>
<protein>
    <submittedName>
        <fullName evidence="4">SGNH/GDSL hydrolase family protein</fullName>
    </submittedName>
</protein>
<dbReference type="RefSeq" id="WP_345510674.1">
    <property type="nucleotide sequence ID" value="NZ_BAAAXD010000008.1"/>
</dbReference>
<dbReference type="EMBL" id="JBHMCG010000159">
    <property type="protein sequence ID" value="MFB9577861.1"/>
    <property type="molecule type" value="Genomic_DNA"/>
</dbReference>
<dbReference type="Pfam" id="PF13472">
    <property type="entry name" value="Lipase_GDSL_2"/>
    <property type="match status" value="1"/>
</dbReference>
<sequence>MARKFSIVGLAVTVALAATVATASAVGAVDAEGARKAPASTVDAHARQPKKHWVNTWTSMPQLTEPSNMPPAPFTQDNLVLADSTLRQTVHMSVGGRQMRLRFSNAFGGAALPITAVSVALPAGGRAGDSAIQPGTSRAVTFHGRPSAVVPVGSEIVSDPLDFELEPGSNLSVTMYLAEGQASDNITSHPGSRTTSYLRTGNHVGDEDLAGAASTAHWYFLSGVEVWSGTTTAAAVMLGDSLTDGRGSTTNMNNRWPDLLQERLRSHRDTAGTAVLNQAAGGNRVLNDGLGPNALSRVDRDVLAQSGVEWLLVFEGVNDIGTADASEAAQKQVADDLIAAYDQIVVRAHTQGIRVYGATLTPFGGNTAYDDPTGYREKARQTVNEWIRTSGRFDSVIDFDRVARDQQKPGQILAAYDDGDHLHLNPSGYQALADAVPSWLFRQEPLPRDFGFN</sequence>
<reference evidence="4 5" key="1">
    <citation type="submission" date="2024-09" db="EMBL/GenBank/DDBJ databases">
        <authorList>
            <person name="Sun Q."/>
            <person name="Mori K."/>
        </authorList>
    </citation>
    <scope>NUCLEOTIDE SEQUENCE [LARGE SCALE GENOMIC DNA]</scope>
    <source>
        <strain evidence="4 5">JCM 3331</strain>
    </source>
</reference>
<accession>A0ABV5RLA3</accession>
<proteinExistence type="predicted"/>
<feature type="region of interest" description="Disordered" evidence="1">
    <location>
        <begin position="32"/>
        <end position="51"/>
    </location>
</feature>
<dbReference type="InterPro" id="IPR053140">
    <property type="entry name" value="GDSL_Rv0518-like"/>
</dbReference>
<evidence type="ECO:0000256" key="1">
    <source>
        <dbReference type="SAM" id="MobiDB-lite"/>
    </source>
</evidence>
<organism evidence="4 5">
    <name type="scientific">Streptomyces yanii</name>
    <dbReference type="NCBI Taxonomy" id="78510"/>
    <lineage>
        <taxon>Bacteria</taxon>
        <taxon>Bacillati</taxon>
        <taxon>Actinomycetota</taxon>
        <taxon>Actinomycetes</taxon>
        <taxon>Kitasatosporales</taxon>
        <taxon>Streptomycetaceae</taxon>
        <taxon>Streptomyces</taxon>
    </lineage>
</organism>
<dbReference type="CDD" id="cd01830">
    <property type="entry name" value="XynE_like"/>
    <property type="match status" value="1"/>
</dbReference>
<dbReference type="Proteomes" id="UP001589710">
    <property type="component" value="Unassembled WGS sequence"/>
</dbReference>
<evidence type="ECO:0000313" key="4">
    <source>
        <dbReference type="EMBL" id="MFB9577861.1"/>
    </source>
</evidence>
<keyword evidence="2" id="KW-0732">Signal</keyword>